<sequence length="599" mass="66883">MEMEMEMEMESYMKDSNVGVGVVVGGVETPTDTANHKLAARSIYGCAAKASWEINEINTTEKAIATRYYCHRCRHVVTVDVETSCPSCQGGFIQACEGVASLYLAMPSESELSESGSDGESTTGLCDSNPSGFVTLDINSCDVNNEVDEQRHEKRVLVESFCQLATSSEQMVLYTSFAIESLSAFFDQVSSPGKPHYALIGMLLSIVAVLVCIWELVHNGKKERVVLRRRGMLWCFYYPPPNNKLFGSFAEITGLSLGIAQCICSSVQYHFIHRHAINPMKLSLLPIAYLFGLVVSKLVQNHRLTGLYNSNPSGFFTLGIDSRDENDEVDQQHDGIRATSSEWIMLLTSLVIEILSAVFDQASSPRKPHYALIGMLLAIVAVLVCIWELVQNGKKERIVLRRRGILWCFYYPPPNNTLFGTFAEITGLCLATAQCICSAVQYHFIRHHATNPMKLSPLAAAFFLGLVVSKLVQNQRFTVDDTLQNGYFIRLDHVLLFTDLGLDILSAAFDQVSSTCKLHYALISMLLAIVAVLACILELIHNGLVVLKLVKNRRYTADDNFQNGTAIQLQRKYSEWVMLIYYWLYYDALAEMSDSDPFS</sequence>
<evidence type="ECO:0000313" key="3">
    <source>
        <dbReference type="Proteomes" id="UP000290289"/>
    </source>
</evidence>
<dbReference type="PANTHER" id="PTHR48473:SF1">
    <property type="entry name" value="TIR DOMAIN-CONTAINING PROTEIN"/>
    <property type="match status" value="1"/>
</dbReference>
<comment type="caution">
    <text evidence="2">The sequence shown here is derived from an EMBL/GenBank/DDBJ whole genome shotgun (WGS) entry which is preliminary data.</text>
</comment>
<dbReference type="PANTHER" id="PTHR48473">
    <property type="entry name" value="TIR DOMAIN-CONTAINING PROTEIN"/>
    <property type="match status" value="1"/>
</dbReference>
<keyword evidence="1" id="KW-0812">Transmembrane</keyword>
<evidence type="ECO:0000313" key="2">
    <source>
        <dbReference type="EMBL" id="RXH82870.1"/>
    </source>
</evidence>
<evidence type="ECO:0000256" key="1">
    <source>
        <dbReference type="SAM" id="Phobius"/>
    </source>
</evidence>
<keyword evidence="1" id="KW-0472">Membrane</keyword>
<feature type="transmembrane region" description="Helical" evidence="1">
    <location>
        <begin position="371"/>
        <end position="390"/>
    </location>
</feature>
<name>A0A498II50_MALDO</name>
<protein>
    <submittedName>
        <fullName evidence="2">Uncharacterized protein</fullName>
    </submittedName>
</protein>
<gene>
    <name evidence="2" type="ORF">DVH24_003368</name>
</gene>
<dbReference type="AlphaFoldDB" id="A0A498II50"/>
<feature type="transmembrane region" description="Helical" evidence="1">
    <location>
        <begin position="343"/>
        <end position="359"/>
    </location>
</feature>
<reference evidence="2 3" key="1">
    <citation type="submission" date="2018-10" db="EMBL/GenBank/DDBJ databases">
        <title>A high-quality apple genome assembly.</title>
        <authorList>
            <person name="Hu J."/>
        </authorList>
    </citation>
    <scope>NUCLEOTIDE SEQUENCE [LARGE SCALE GENOMIC DNA]</scope>
    <source>
        <strain evidence="3">cv. HFTH1</strain>
        <tissue evidence="2">Young leaf</tissue>
    </source>
</reference>
<keyword evidence="1" id="KW-1133">Transmembrane helix</keyword>
<keyword evidence="3" id="KW-1185">Reference proteome</keyword>
<dbReference type="EMBL" id="RDQH01000337">
    <property type="protein sequence ID" value="RXH82870.1"/>
    <property type="molecule type" value="Genomic_DNA"/>
</dbReference>
<feature type="transmembrane region" description="Helical" evidence="1">
    <location>
        <begin position="520"/>
        <end position="547"/>
    </location>
</feature>
<proteinExistence type="predicted"/>
<accession>A0A498II50</accession>
<dbReference type="Proteomes" id="UP000290289">
    <property type="component" value="Chromosome 11"/>
</dbReference>
<organism evidence="2 3">
    <name type="scientific">Malus domestica</name>
    <name type="common">Apple</name>
    <name type="synonym">Pyrus malus</name>
    <dbReference type="NCBI Taxonomy" id="3750"/>
    <lineage>
        <taxon>Eukaryota</taxon>
        <taxon>Viridiplantae</taxon>
        <taxon>Streptophyta</taxon>
        <taxon>Embryophyta</taxon>
        <taxon>Tracheophyta</taxon>
        <taxon>Spermatophyta</taxon>
        <taxon>Magnoliopsida</taxon>
        <taxon>eudicotyledons</taxon>
        <taxon>Gunneridae</taxon>
        <taxon>Pentapetalae</taxon>
        <taxon>rosids</taxon>
        <taxon>fabids</taxon>
        <taxon>Rosales</taxon>
        <taxon>Rosaceae</taxon>
        <taxon>Amygdaloideae</taxon>
        <taxon>Maleae</taxon>
        <taxon>Malus</taxon>
    </lineage>
</organism>
<feature type="transmembrane region" description="Helical" evidence="1">
    <location>
        <begin position="197"/>
        <end position="217"/>
    </location>
</feature>